<protein>
    <submittedName>
        <fullName evidence="1">HOLLIDAY JUNCTION RESOLVASE</fullName>
    </submittedName>
</protein>
<dbReference type="GO" id="GO:0003676">
    <property type="term" value="F:nucleic acid binding"/>
    <property type="evidence" value="ECO:0007669"/>
    <property type="project" value="InterPro"/>
</dbReference>
<reference evidence="1" key="1">
    <citation type="journal article" date="2021" name="Proc. Natl. Acad. Sci. U.S.A.">
        <title>A Catalog of Tens of Thousands of Viruses from Human Metagenomes Reveals Hidden Associations with Chronic Diseases.</title>
        <authorList>
            <person name="Tisza M.J."/>
            <person name="Buck C.B."/>
        </authorList>
    </citation>
    <scope>NUCLEOTIDE SEQUENCE</scope>
    <source>
        <strain evidence="1">CtiuS14</strain>
    </source>
</reference>
<accession>A0A8S5LMG9</accession>
<dbReference type="Gene3D" id="3.30.420.10">
    <property type="entry name" value="Ribonuclease H-like superfamily/Ribonuclease H"/>
    <property type="match status" value="1"/>
</dbReference>
<dbReference type="EMBL" id="BK015876">
    <property type="protein sequence ID" value="DAD71090.1"/>
    <property type="molecule type" value="Genomic_DNA"/>
</dbReference>
<dbReference type="SUPFAM" id="SSF53098">
    <property type="entry name" value="Ribonuclease H-like"/>
    <property type="match status" value="1"/>
</dbReference>
<organism evidence="1">
    <name type="scientific">Podoviridae sp. ctiuS14</name>
    <dbReference type="NCBI Taxonomy" id="2827620"/>
    <lineage>
        <taxon>Viruses</taxon>
        <taxon>Duplodnaviria</taxon>
        <taxon>Heunggongvirae</taxon>
        <taxon>Uroviricota</taxon>
        <taxon>Caudoviricetes</taxon>
    </lineage>
</organism>
<dbReference type="InterPro" id="IPR012337">
    <property type="entry name" value="RNaseH-like_sf"/>
</dbReference>
<proteinExistence type="predicted"/>
<name>A0A8S5LMG9_9CAUD</name>
<dbReference type="InterPro" id="IPR036397">
    <property type="entry name" value="RNaseH_sf"/>
</dbReference>
<dbReference type="CDD" id="cd22992">
    <property type="entry name" value="MOC1"/>
    <property type="match status" value="1"/>
</dbReference>
<evidence type="ECO:0000313" key="1">
    <source>
        <dbReference type="EMBL" id="DAD71090.1"/>
    </source>
</evidence>
<sequence>MILCGIDPGANGSISIFDGNEIYFRDYKIKGLLSYIELLTTYSPDLCIVEKVHSMPGQGVSSTFSFGQRLGEIEGMLMTLNVPYQLVLPRVWQKNLGLNPKATKKDIASVLLKLYPHAQLYGTKGGLLDGRSDSLGLLHFARTTYNVL</sequence>